<evidence type="ECO:0000313" key="4">
    <source>
        <dbReference type="EMBL" id="OAL63845.1"/>
    </source>
</evidence>
<dbReference type="InterPro" id="IPR036291">
    <property type="entry name" value="NAD(P)-bd_dom_sf"/>
</dbReference>
<dbReference type="AlphaFoldDB" id="A0A178EVU2"/>
<dbReference type="SUPFAM" id="SSF51735">
    <property type="entry name" value="NAD(P)-binding Rossmann-fold domains"/>
    <property type="match status" value="1"/>
</dbReference>
<evidence type="ECO:0000259" key="3">
    <source>
        <dbReference type="Pfam" id="PF14833"/>
    </source>
</evidence>
<evidence type="ECO:0000256" key="1">
    <source>
        <dbReference type="ARBA" id="ARBA00007598"/>
    </source>
</evidence>
<evidence type="ECO:0000313" key="5">
    <source>
        <dbReference type="Proteomes" id="UP000243015"/>
    </source>
</evidence>
<dbReference type="EMBL" id="LHPM01000017">
    <property type="protein sequence ID" value="OAL63845.1"/>
    <property type="molecule type" value="Genomic_DNA"/>
</dbReference>
<dbReference type="InterPro" id="IPR029154">
    <property type="entry name" value="HIBADH-like_NADP-bd"/>
</dbReference>
<dbReference type="InterPro" id="IPR006115">
    <property type="entry name" value="6PGDH_NADP-bd"/>
</dbReference>
<evidence type="ECO:0000259" key="2">
    <source>
        <dbReference type="Pfam" id="PF03446"/>
    </source>
</evidence>
<dbReference type="Pfam" id="PF03446">
    <property type="entry name" value="NAD_binding_2"/>
    <property type="match status" value="1"/>
</dbReference>
<protein>
    <submittedName>
        <fullName evidence="4">6-phosphogluconate dehydrogenase</fullName>
    </submittedName>
</protein>
<comment type="caution">
    <text evidence="4">The sequence shown here is derived from an EMBL/GenBank/DDBJ whole genome shotgun (WGS) entry which is preliminary data.</text>
</comment>
<dbReference type="Proteomes" id="UP000243015">
    <property type="component" value="Unassembled WGS sequence"/>
</dbReference>
<gene>
    <name evidence="4" type="ORF">A7C99_4496</name>
</gene>
<dbReference type="Gene3D" id="3.40.50.720">
    <property type="entry name" value="NAD(P)-binding Rossmann-like Domain"/>
    <property type="match status" value="1"/>
</dbReference>
<dbReference type="VEuPathDB" id="FungiDB:TERG_05949"/>
<proteinExistence type="inferred from homology"/>
<dbReference type="InterPro" id="IPR013328">
    <property type="entry name" value="6PGD_dom2"/>
</dbReference>
<name>A0A178EVU2_TRIRU</name>
<accession>A0A178EVU2</accession>
<dbReference type="GO" id="GO:0051287">
    <property type="term" value="F:NAD binding"/>
    <property type="evidence" value="ECO:0007669"/>
    <property type="project" value="InterPro"/>
</dbReference>
<dbReference type="Gene3D" id="1.10.1040.10">
    <property type="entry name" value="N-(1-d-carboxylethyl)-l-norvaline Dehydrogenase, domain 2"/>
    <property type="match status" value="1"/>
</dbReference>
<feature type="domain" description="6-phosphogluconate dehydrogenase NADP-binding" evidence="2">
    <location>
        <begin position="70"/>
        <end position="210"/>
    </location>
</feature>
<dbReference type="SUPFAM" id="SSF48179">
    <property type="entry name" value="6-phosphogluconate dehydrogenase C-terminal domain-like"/>
    <property type="match status" value="1"/>
</dbReference>
<sequence>MAEQQVAWIGLGNMGRATFAFVTASQEEAWRSGECLRNLPKPHAHGPKCSADGVPWISYASRAAADLRRGMVKNLVEKGPLSKPLIVYNRTQSKAIDLAKTLLQQIIPVSTVKEAVEKATIIFICLGDDPAVESTIDTALKSTDVKGKLFVDCSTVSPDTTRRLAQLLESSGASFAACPVFGAPSAAEAGKLVCVLAGRKESVERVKPFCTGVMGHAIMDLSTKSEDPGKASMLKVLGNSVIFRMVSAVSESLVVAEKSDLGVESIHSFLELFFPGAAVAYSNRMVSGMYHTLEEPLFAVDLARKDTRHAMDMAKAVGVRMKGVEVLDEALQAAKYHPGAKGDLSAIYGVARQDAGLKFENNQLGQ</sequence>
<dbReference type="PANTHER" id="PTHR43580">
    <property type="entry name" value="OXIDOREDUCTASE GLYR1-RELATED"/>
    <property type="match status" value="1"/>
</dbReference>
<dbReference type="GO" id="GO:0050661">
    <property type="term" value="F:NADP binding"/>
    <property type="evidence" value="ECO:0007669"/>
    <property type="project" value="InterPro"/>
</dbReference>
<dbReference type="InterPro" id="IPR008927">
    <property type="entry name" value="6-PGluconate_DH-like_C_sf"/>
</dbReference>
<feature type="domain" description="3-hydroxyisobutyrate dehydrogenase-like NAD-binding" evidence="3">
    <location>
        <begin position="229"/>
        <end position="349"/>
    </location>
</feature>
<reference evidence="4 5" key="1">
    <citation type="submission" date="2016-05" db="EMBL/GenBank/DDBJ databases">
        <title>Genome sequencing of Trichophyton rubrum CMCC(F)T1i isolated from hair.</title>
        <authorList>
            <person name="Zhan P."/>
            <person name="Tao Y."/>
            <person name="Liu W."/>
        </authorList>
    </citation>
    <scope>NUCLEOTIDE SEQUENCE [LARGE SCALE GENOMIC DNA]</scope>
    <source>
        <strain evidence="5">CMCC(F)T1i</strain>
    </source>
</reference>
<dbReference type="InterPro" id="IPR051265">
    <property type="entry name" value="HIBADH-related_NP60_sf"/>
</dbReference>
<dbReference type="Pfam" id="PF14833">
    <property type="entry name" value="NAD_binding_11"/>
    <property type="match status" value="1"/>
</dbReference>
<organism evidence="4 5">
    <name type="scientific">Trichophyton rubrum</name>
    <name type="common">Athlete's foot fungus</name>
    <name type="synonym">Epidermophyton rubrum</name>
    <dbReference type="NCBI Taxonomy" id="5551"/>
    <lineage>
        <taxon>Eukaryota</taxon>
        <taxon>Fungi</taxon>
        <taxon>Dikarya</taxon>
        <taxon>Ascomycota</taxon>
        <taxon>Pezizomycotina</taxon>
        <taxon>Eurotiomycetes</taxon>
        <taxon>Eurotiomycetidae</taxon>
        <taxon>Onygenales</taxon>
        <taxon>Arthrodermataceae</taxon>
        <taxon>Trichophyton</taxon>
    </lineage>
</organism>
<dbReference type="PANTHER" id="PTHR43580:SF3">
    <property type="entry name" value="6-PHOSPHOGLUCONATE DEHYDROGENASE FAMILY PROTEIN (AFU_ORTHOLOGUE AFUA_2G11600)"/>
    <property type="match status" value="1"/>
</dbReference>
<comment type="similarity">
    <text evidence="1">Belongs to the HIBADH-related family. NP60 subfamily.</text>
</comment>